<evidence type="ECO:0000256" key="3">
    <source>
        <dbReference type="ARBA" id="ARBA00022840"/>
    </source>
</evidence>
<dbReference type="PANTHER" id="PTHR12241">
    <property type="entry name" value="TUBULIN POLYGLUTAMYLASE"/>
    <property type="match status" value="1"/>
</dbReference>
<sequence>MESSSESETISRGNEIVINLANTQYDVLEEVASSLGWETSEDPNDKECDVIWIDGALQPEQLSELKPFQRINHFPGMYAIARKDHLGKNLKTMKGMFPGEYDFFPSTWLIPRDLTDLRNQFIAKLDRTYICKPEASCQGKGIFLTRKLEDIPEHCVVQKYLSKPYLIDGLKFDLRLYVLVASCDPLRVYLHKEGLVRFATEPYIPPTASNLNEACMHLTNYAINKNNPKFIFNHGENDNFAGHKRSFSAFMKYLEQCGEDTNAMMKKVHDMIIKTLCMVQPLLSHLYRASHPSEPTSCICFQILGFDVFLDYKLRPHLLEVNHTPSFTTDTPLDSVVKQAVIGDALRMLGLSEGNRANYYLNQPCEFKNRTQKKIKEVRAMRDLLKAKSVQFRDNTDMKFKGGYELIYSGSDKYKQFMAAARDIWLSNATIRIKRPEITAPIVSPPLVKGKTKQTPKVKNDHIRRASLSPSKSNNSLQPKATLRGTIKFPALKADAGTFLRPRIFEFNETVNPHTILKGRRRYNYNI</sequence>
<accession>A0AAU9K4I1</accession>
<reference evidence="4" key="1">
    <citation type="submission" date="2021-09" db="EMBL/GenBank/DDBJ databases">
        <authorList>
            <consortium name="AG Swart"/>
            <person name="Singh M."/>
            <person name="Singh A."/>
            <person name="Seah K."/>
            <person name="Emmerich C."/>
        </authorList>
    </citation>
    <scope>NUCLEOTIDE SEQUENCE</scope>
    <source>
        <strain evidence="4">ATCC30299</strain>
    </source>
</reference>
<dbReference type="Pfam" id="PF03133">
    <property type="entry name" value="TTL"/>
    <property type="match status" value="1"/>
</dbReference>
<comment type="caution">
    <text evidence="4">The sequence shown here is derived from an EMBL/GenBank/DDBJ whole genome shotgun (WGS) entry which is preliminary data.</text>
</comment>
<organism evidence="4 5">
    <name type="scientific">Blepharisma stoltei</name>
    <dbReference type="NCBI Taxonomy" id="1481888"/>
    <lineage>
        <taxon>Eukaryota</taxon>
        <taxon>Sar</taxon>
        <taxon>Alveolata</taxon>
        <taxon>Ciliophora</taxon>
        <taxon>Postciliodesmatophora</taxon>
        <taxon>Heterotrichea</taxon>
        <taxon>Heterotrichida</taxon>
        <taxon>Blepharismidae</taxon>
        <taxon>Blepharisma</taxon>
    </lineage>
</organism>
<dbReference type="AlphaFoldDB" id="A0AAU9K4I1"/>
<dbReference type="InterPro" id="IPR004344">
    <property type="entry name" value="TTL/TTLL_fam"/>
</dbReference>
<dbReference type="GO" id="GO:0015631">
    <property type="term" value="F:tubulin binding"/>
    <property type="evidence" value="ECO:0007669"/>
    <property type="project" value="TreeGrafter"/>
</dbReference>
<keyword evidence="1" id="KW-0436">Ligase</keyword>
<keyword evidence="3" id="KW-0067">ATP-binding</keyword>
<dbReference type="PANTHER" id="PTHR12241:SF147">
    <property type="entry name" value="TUBULIN POLYGLUTAMYLASE TTLL7"/>
    <property type="match status" value="1"/>
</dbReference>
<dbReference type="SUPFAM" id="SSF56059">
    <property type="entry name" value="Glutathione synthetase ATP-binding domain-like"/>
    <property type="match status" value="1"/>
</dbReference>
<dbReference type="GO" id="GO:0005524">
    <property type="term" value="F:ATP binding"/>
    <property type="evidence" value="ECO:0007669"/>
    <property type="project" value="UniProtKB-KW"/>
</dbReference>
<keyword evidence="2" id="KW-0547">Nucleotide-binding</keyword>
<dbReference type="GO" id="GO:0036064">
    <property type="term" value="C:ciliary basal body"/>
    <property type="evidence" value="ECO:0007669"/>
    <property type="project" value="TreeGrafter"/>
</dbReference>
<proteinExistence type="predicted"/>
<evidence type="ECO:0000313" key="4">
    <source>
        <dbReference type="EMBL" id="CAG9333933.1"/>
    </source>
</evidence>
<protein>
    <submittedName>
        <fullName evidence="4">Uncharacterized protein</fullName>
    </submittedName>
</protein>
<evidence type="ECO:0000313" key="5">
    <source>
        <dbReference type="Proteomes" id="UP001162131"/>
    </source>
</evidence>
<gene>
    <name evidence="4" type="ORF">BSTOLATCC_MIC59742</name>
</gene>
<evidence type="ECO:0000256" key="2">
    <source>
        <dbReference type="ARBA" id="ARBA00022741"/>
    </source>
</evidence>
<name>A0AAU9K4I1_9CILI</name>
<evidence type="ECO:0000256" key="1">
    <source>
        <dbReference type="ARBA" id="ARBA00022598"/>
    </source>
</evidence>
<dbReference type="Proteomes" id="UP001162131">
    <property type="component" value="Unassembled WGS sequence"/>
</dbReference>
<dbReference type="GO" id="GO:0070740">
    <property type="term" value="F:tubulin-glutamic acid ligase activity"/>
    <property type="evidence" value="ECO:0007669"/>
    <property type="project" value="TreeGrafter"/>
</dbReference>
<dbReference type="EMBL" id="CAJZBQ010000057">
    <property type="protein sequence ID" value="CAG9333933.1"/>
    <property type="molecule type" value="Genomic_DNA"/>
</dbReference>
<keyword evidence="5" id="KW-1185">Reference proteome</keyword>
<dbReference type="GO" id="GO:0000226">
    <property type="term" value="P:microtubule cytoskeleton organization"/>
    <property type="evidence" value="ECO:0007669"/>
    <property type="project" value="TreeGrafter"/>
</dbReference>
<dbReference type="PROSITE" id="PS51221">
    <property type="entry name" value="TTL"/>
    <property type="match status" value="1"/>
</dbReference>
<dbReference type="Gene3D" id="3.30.470.20">
    <property type="entry name" value="ATP-grasp fold, B domain"/>
    <property type="match status" value="1"/>
</dbReference>